<dbReference type="GO" id="GO:0046872">
    <property type="term" value="F:metal ion binding"/>
    <property type="evidence" value="ECO:0007669"/>
    <property type="project" value="UniProtKB-KW"/>
</dbReference>
<gene>
    <name evidence="10" type="primary">queG</name>
    <name evidence="10" type="ORF">H9816_02155</name>
</gene>
<dbReference type="SUPFAM" id="SSF54862">
    <property type="entry name" value="4Fe-4S ferredoxins"/>
    <property type="match status" value="1"/>
</dbReference>
<reference evidence="10" key="2">
    <citation type="submission" date="2021-04" db="EMBL/GenBank/DDBJ databases">
        <authorList>
            <person name="Gilroy R."/>
        </authorList>
    </citation>
    <scope>NUCLEOTIDE SEQUENCE</scope>
    <source>
        <strain evidence="10">ChiHjej11B10-19426</strain>
    </source>
</reference>
<keyword evidence="7" id="KW-0408">Iron</keyword>
<dbReference type="PROSITE" id="PS51379">
    <property type="entry name" value="4FE4S_FER_2"/>
    <property type="match status" value="1"/>
</dbReference>
<sequence length="319" mass="35036">MEAQNGQEVLSSEQIRREAAAVGFDRCGICPPRHFEAERRFFEGWLARGCDAGLGYLRRNVDKRFDVAALMPEARSVIVCAVAYRNGTSLGYGEVPGVPKVASYARSVDYHSSIKAMLAELAERLGLKVRGIRFRTFTDTAPLLEKRLAVEAGLGFIGRNKLLIVPGLGSFVLLGELVVDRPVDRYDVPQPVGAGCGVCHRCEEACPTGALTAGGLDARRCIARLTIERDPATVPELAATASLDTAGWIFGCDVCQSVCPHNRHVPLFRNERFRPLFDPAAMTADRWLAMSEEQFEKEFGATPMARAGLDRIKRLLRGR</sequence>
<dbReference type="Proteomes" id="UP000824014">
    <property type="component" value="Unassembled WGS sequence"/>
</dbReference>
<dbReference type="InterPro" id="IPR013542">
    <property type="entry name" value="QueG_DUF1730"/>
</dbReference>
<evidence type="ECO:0000313" key="10">
    <source>
        <dbReference type="EMBL" id="HIZ14706.1"/>
    </source>
</evidence>
<keyword evidence="2" id="KW-0963">Cytoplasm</keyword>
<dbReference type="InterPro" id="IPR017900">
    <property type="entry name" value="4Fe4S_Fe_S_CS"/>
</dbReference>
<dbReference type="AlphaFoldDB" id="A0A9D2DCV9"/>
<keyword evidence="3" id="KW-0819">tRNA processing</keyword>
<accession>A0A9D2DCV9</accession>
<evidence type="ECO:0000256" key="1">
    <source>
        <dbReference type="ARBA" id="ARBA00022485"/>
    </source>
</evidence>
<dbReference type="EMBL" id="DXCC01000005">
    <property type="protein sequence ID" value="HIZ14706.1"/>
    <property type="molecule type" value="Genomic_DNA"/>
</dbReference>
<dbReference type="PANTHER" id="PTHR30002:SF4">
    <property type="entry name" value="EPOXYQUEUOSINE REDUCTASE"/>
    <property type="match status" value="1"/>
</dbReference>
<dbReference type="Gene3D" id="3.30.70.20">
    <property type="match status" value="1"/>
</dbReference>
<keyword evidence="1" id="KW-0004">4Fe-4S</keyword>
<evidence type="ECO:0000256" key="3">
    <source>
        <dbReference type="ARBA" id="ARBA00022694"/>
    </source>
</evidence>
<dbReference type="InterPro" id="IPR017896">
    <property type="entry name" value="4Fe4S_Fe-S-bd"/>
</dbReference>
<evidence type="ECO:0000256" key="7">
    <source>
        <dbReference type="ARBA" id="ARBA00023004"/>
    </source>
</evidence>
<evidence type="ECO:0000259" key="9">
    <source>
        <dbReference type="PROSITE" id="PS51379"/>
    </source>
</evidence>
<name>A0A9D2DCV9_9BACT</name>
<keyword evidence="5" id="KW-0671">Queuosine biosynthesis</keyword>
<dbReference type="EC" id="1.17.99.6" evidence="10"/>
<dbReference type="InterPro" id="IPR004453">
    <property type="entry name" value="QueG"/>
</dbReference>
<dbReference type="Pfam" id="PF13484">
    <property type="entry name" value="Fer4_16"/>
    <property type="match status" value="1"/>
</dbReference>
<evidence type="ECO:0000256" key="6">
    <source>
        <dbReference type="ARBA" id="ARBA00023002"/>
    </source>
</evidence>
<evidence type="ECO:0000256" key="5">
    <source>
        <dbReference type="ARBA" id="ARBA00022785"/>
    </source>
</evidence>
<evidence type="ECO:0000256" key="8">
    <source>
        <dbReference type="ARBA" id="ARBA00023014"/>
    </source>
</evidence>
<dbReference type="GO" id="GO:0008616">
    <property type="term" value="P:tRNA queuosine(34) biosynthetic process"/>
    <property type="evidence" value="ECO:0007669"/>
    <property type="project" value="UniProtKB-KW"/>
</dbReference>
<feature type="domain" description="4Fe-4S ferredoxin-type" evidence="9">
    <location>
        <begin position="184"/>
        <end position="216"/>
    </location>
</feature>
<keyword evidence="4" id="KW-0479">Metal-binding</keyword>
<reference evidence="10" key="1">
    <citation type="journal article" date="2021" name="PeerJ">
        <title>Extensive microbial diversity within the chicken gut microbiome revealed by metagenomics and culture.</title>
        <authorList>
            <person name="Gilroy R."/>
            <person name="Ravi A."/>
            <person name="Getino M."/>
            <person name="Pursley I."/>
            <person name="Horton D.L."/>
            <person name="Alikhan N.F."/>
            <person name="Baker D."/>
            <person name="Gharbi K."/>
            <person name="Hall N."/>
            <person name="Watson M."/>
            <person name="Adriaenssens E.M."/>
            <person name="Foster-Nyarko E."/>
            <person name="Jarju S."/>
            <person name="Secka A."/>
            <person name="Antonio M."/>
            <person name="Oren A."/>
            <person name="Chaudhuri R.R."/>
            <person name="La Ragione R."/>
            <person name="Hildebrand F."/>
            <person name="Pallen M.J."/>
        </authorList>
    </citation>
    <scope>NUCLEOTIDE SEQUENCE</scope>
    <source>
        <strain evidence="10">ChiHjej11B10-19426</strain>
    </source>
</reference>
<dbReference type="GO" id="GO:0052693">
    <property type="term" value="F:epoxyqueuosine reductase activity"/>
    <property type="evidence" value="ECO:0007669"/>
    <property type="project" value="UniProtKB-EC"/>
</dbReference>
<comment type="caution">
    <text evidence="10">The sequence shown here is derived from an EMBL/GenBank/DDBJ whole genome shotgun (WGS) entry which is preliminary data.</text>
</comment>
<proteinExistence type="predicted"/>
<dbReference type="PROSITE" id="PS00198">
    <property type="entry name" value="4FE4S_FER_1"/>
    <property type="match status" value="1"/>
</dbReference>
<dbReference type="GO" id="GO:0051539">
    <property type="term" value="F:4 iron, 4 sulfur cluster binding"/>
    <property type="evidence" value="ECO:0007669"/>
    <property type="project" value="UniProtKB-KW"/>
</dbReference>
<protein>
    <submittedName>
        <fullName evidence="10">tRNA epoxyqueuosine(34) reductase QueG</fullName>
        <ecNumber evidence="10">1.17.99.6</ecNumber>
    </submittedName>
</protein>
<keyword evidence="6 10" id="KW-0560">Oxidoreductase</keyword>
<dbReference type="NCBIfam" id="TIGR00276">
    <property type="entry name" value="tRNA epoxyqueuosine(34) reductase QueG"/>
    <property type="match status" value="1"/>
</dbReference>
<keyword evidence="8" id="KW-0411">Iron-sulfur</keyword>
<evidence type="ECO:0000256" key="4">
    <source>
        <dbReference type="ARBA" id="ARBA00022723"/>
    </source>
</evidence>
<dbReference type="PANTHER" id="PTHR30002">
    <property type="entry name" value="EPOXYQUEUOSINE REDUCTASE"/>
    <property type="match status" value="1"/>
</dbReference>
<evidence type="ECO:0000256" key="2">
    <source>
        <dbReference type="ARBA" id="ARBA00022490"/>
    </source>
</evidence>
<dbReference type="Pfam" id="PF08331">
    <property type="entry name" value="QueG_DUF1730"/>
    <property type="match status" value="1"/>
</dbReference>
<organism evidence="10 11">
    <name type="scientific">Candidatus Tidjanibacter faecipullorum</name>
    <dbReference type="NCBI Taxonomy" id="2838766"/>
    <lineage>
        <taxon>Bacteria</taxon>
        <taxon>Pseudomonadati</taxon>
        <taxon>Bacteroidota</taxon>
        <taxon>Bacteroidia</taxon>
        <taxon>Bacteroidales</taxon>
        <taxon>Rikenellaceae</taxon>
        <taxon>Tidjanibacter</taxon>
    </lineage>
</organism>
<evidence type="ECO:0000313" key="11">
    <source>
        <dbReference type="Proteomes" id="UP000824014"/>
    </source>
</evidence>